<evidence type="ECO:0000313" key="2">
    <source>
        <dbReference type="EMBL" id="AMK78053.1"/>
    </source>
</evidence>
<keyword evidence="3" id="KW-1185">Reference proteome</keyword>
<dbReference type="AlphaFoldDB" id="A0A126T7I1"/>
<keyword evidence="1" id="KW-0472">Membrane</keyword>
<gene>
    <name evidence="2" type="ORF">JT25_016465</name>
</gene>
<dbReference type="KEGG" id="mdn:JT25_016465"/>
<dbReference type="Pfam" id="PF10688">
    <property type="entry name" value="Imp-YgjV"/>
    <property type="match status" value="1"/>
</dbReference>
<evidence type="ECO:0000256" key="1">
    <source>
        <dbReference type="SAM" id="Phobius"/>
    </source>
</evidence>
<reference evidence="2 3" key="1">
    <citation type="journal article" date="2015" name="Environ. Microbiol.">
        <title>Methane oxidation coupled to nitrate reduction under hypoxia by the Gammaproteobacterium Methylomonas denitrificans, sp. nov. type strain FJG1.</title>
        <authorList>
            <person name="Kits K.D."/>
            <person name="Klotz M.G."/>
            <person name="Stein L.Y."/>
        </authorList>
    </citation>
    <scope>NUCLEOTIDE SEQUENCE [LARGE SCALE GENOMIC DNA]</scope>
    <source>
        <strain evidence="2 3">FJG1</strain>
    </source>
</reference>
<evidence type="ECO:0000313" key="3">
    <source>
        <dbReference type="Proteomes" id="UP000030512"/>
    </source>
</evidence>
<dbReference type="Proteomes" id="UP000030512">
    <property type="component" value="Chromosome"/>
</dbReference>
<feature type="transmembrane region" description="Helical" evidence="1">
    <location>
        <begin position="103"/>
        <end position="121"/>
    </location>
</feature>
<feature type="transmembrane region" description="Helical" evidence="1">
    <location>
        <begin position="46"/>
        <end position="66"/>
    </location>
</feature>
<organism evidence="2 3">
    <name type="scientific">Methylomonas denitrificans</name>
    <dbReference type="NCBI Taxonomy" id="1538553"/>
    <lineage>
        <taxon>Bacteria</taxon>
        <taxon>Pseudomonadati</taxon>
        <taxon>Pseudomonadota</taxon>
        <taxon>Gammaproteobacteria</taxon>
        <taxon>Methylococcales</taxon>
        <taxon>Methylococcaceae</taxon>
        <taxon>Methylomonas</taxon>
    </lineage>
</organism>
<feature type="transmembrane region" description="Helical" evidence="1">
    <location>
        <begin position="7"/>
        <end position="26"/>
    </location>
</feature>
<dbReference type="EMBL" id="CP014476">
    <property type="protein sequence ID" value="AMK78053.1"/>
    <property type="molecule type" value="Genomic_DNA"/>
</dbReference>
<accession>A0A126T7I1</accession>
<proteinExistence type="predicted"/>
<evidence type="ECO:0008006" key="4">
    <source>
        <dbReference type="Google" id="ProtNLM"/>
    </source>
</evidence>
<keyword evidence="1" id="KW-0812">Transmembrane</keyword>
<dbReference type="InterPro" id="IPR019629">
    <property type="entry name" value="Uncharacterised_HI1736/YgjV"/>
</dbReference>
<name>A0A126T7I1_9GAMM</name>
<keyword evidence="1" id="KW-1133">Transmembrane helix</keyword>
<feature type="transmembrane region" description="Helical" evidence="1">
    <location>
        <begin position="78"/>
        <end position="97"/>
    </location>
</feature>
<protein>
    <recommendedName>
        <fullName evidence="4">YgjV family protein</fullName>
    </recommendedName>
</protein>
<sequence length="172" mass="18838">MQLALDSVALAYLVGGVGILVEWRAYCLPDGSAFRRWSAAGALLWAAQYLLLDAWTAGLTMASTALRTMLSGSLTNGFYKHWAAVGFVALFCGLTLFSWQGPVSLLPAFAVINTTLALFYLNNRHMRIALLVSSLAWIGNDYIWQAWPAFLAESVAMGINLRTIRRLFASQG</sequence>
<dbReference type="OrthoDB" id="5572539at2"/>